<sequence length="257" mass="29520">MKTLKLAGKTIEVYDDIENLPVTRFHKYNKMLLVDAGIGSDIADFDKHISRIAAFLAKNDNKQAITELENIRQNVYFIQSGVSPRNLAFAVLVKSIDGKPCDDLSDEGLKKIVDMFADVPYKDLAASIEAVKKKIDRELQIYFPRLFDDATVKEYYDQLKRRTVLILQTIIDGGSKPEREKEIDDITAELITYFNPKSFSGSDSVEIEQDKQFEKMCLMLSQHLHTDPKNMSVLAYYNAFEYIKEMVKDLKRRSKAK</sequence>
<evidence type="ECO:0000313" key="1">
    <source>
        <dbReference type="EMBL" id="DAF95909.1"/>
    </source>
</evidence>
<proteinExistence type="predicted"/>
<protein>
    <submittedName>
        <fullName evidence="1">Uncharacterized protein</fullName>
    </submittedName>
</protein>
<organism evidence="1">
    <name type="scientific">Siphoviridae sp. ctzr51</name>
    <dbReference type="NCBI Taxonomy" id="2825751"/>
    <lineage>
        <taxon>Viruses</taxon>
        <taxon>Duplodnaviria</taxon>
        <taxon>Heunggongvirae</taxon>
        <taxon>Uroviricota</taxon>
        <taxon>Caudoviricetes</taxon>
    </lineage>
</organism>
<dbReference type="EMBL" id="BK016111">
    <property type="protein sequence ID" value="DAF95909.1"/>
    <property type="molecule type" value="Genomic_DNA"/>
</dbReference>
<reference evidence="1" key="1">
    <citation type="journal article" date="2021" name="Proc. Natl. Acad. Sci. U.S.A.">
        <title>A Catalog of Tens of Thousands of Viruses from Human Metagenomes Reveals Hidden Associations with Chronic Diseases.</title>
        <authorList>
            <person name="Tisza M.J."/>
            <person name="Buck C.B."/>
        </authorList>
    </citation>
    <scope>NUCLEOTIDE SEQUENCE</scope>
    <source>
        <strain evidence="1">Ctzr51</strain>
    </source>
</reference>
<accession>A0A8S5UN49</accession>
<name>A0A8S5UN49_9CAUD</name>